<dbReference type="PROSITE" id="PS51205">
    <property type="entry name" value="VPS9"/>
    <property type="match status" value="1"/>
</dbReference>
<dbReference type="InterPro" id="IPR036871">
    <property type="entry name" value="PX_dom_sf"/>
</dbReference>
<keyword evidence="6" id="KW-1185">Reference proteome</keyword>
<reference evidence="5" key="1">
    <citation type="submission" date="2021-06" db="EMBL/GenBank/DDBJ databases">
        <authorList>
            <consortium name="DOE Joint Genome Institute"/>
            <person name="Mondo S.J."/>
            <person name="Amses K.R."/>
            <person name="Simmons D.R."/>
            <person name="Longcore J.E."/>
            <person name="Seto K."/>
            <person name="Alves G.H."/>
            <person name="Bonds A.E."/>
            <person name="Quandt C.A."/>
            <person name="Davis W.J."/>
            <person name="Chang Y."/>
            <person name="Letcher P.M."/>
            <person name="Powell M.J."/>
            <person name="Kuo A."/>
            <person name="Labutti K."/>
            <person name="Pangilinan J."/>
            <person name="Andreopoulos W."/>
            <person name="Tritt A."/>
            <person name="Riley R."/>
            <person name="Hundley H."/>
            <person name="Johnson J."/>
            <person name="Lipzen A."/>
            <person name="Barry K."/>
            <person name="Berbee M.L."/>
            <person name="Buchler N.E."/>
            <person name="Grigoriev I.V."/>
            <person name="Spatafora J.W."/>
            <person name="Stajich J.E."/>
            <person name="James T.Y."/>
        </authorList>
    </citation>
    <scope>NUCLEOTIDE SEQUENCE</scope>
    <source>
        <strain evidence="5">AG</strain>
    </source>
</reference>
<dbReference type="Pfam" id="PF00023">
    <property type="entry name" value="Ank"/>
    <property type="match status" value="2"/>
</dbReference>
<dbReference type="Pfam" id="PF02204">
    <property type="entry name" value="VPS9"/>
    <property type="match status" value="1"/>
</dbReference>
<dbReference type="PROSITE" id="PS50297">
    <property type="entry name" value="ANK_REP_REGION"/>
    <property type="match status" value="2"/>
</dbReference>
<gene>
    <name evidence="5" type="ORF">K450DRAFT_244806</name>
</gene>
<feature type="compositionally biased region" description="Low complexity" evidence="3">
    <location>
        <begin position="551"/>
        <end position="565"/>
    </location>
</feature>
<dbReference type="InterPro" id="IPR037191">
    <property type="entry name" value="VPS9_dom_sf"/>
</dbReference>
<protein>
    <recommendedName>
        <fullName evidence="4">VPS9 domain-containing protein</fullName>
    </recommendedName>
</protein>
<feature type="domain" description="VPS9" evidence="4">
    <location>
        <begin position="312"/>
        <end position="464"/>
    </location>
</feature>
<dbReference type="GO" id="GO:0035091">
    <property type="term" value="F:phosphatidylinositol binding"/>
    <property type="evidence" value="ECO:0007669"/>
    <property type="project" value="InterPro"/>
</dbReference>
<dbReference type="SUPFAM" id="SSF48403">
    <property type="entry name" value="Ankyrin repeat"/>
    <property type="match status" value="1"/>
</dbReference>
<dbReference type="PROSITE" id="PS50088">
    <property type="entry name" value="ANK_REPEAT"/>
    <property type="match status" value="2"/>
</dbReference>
<dbReference type="InterPro" id="IPR051248">
    <property type="entry name" value="UPF0507/Ank_repeat_27"/>
</dbReference>
<reference evidence="5" key="2">
    <citation type="journal article" date="2022" name="Proc. Natl. Acad. Sci. U.S.A.">
        <title>Diploid-dominant life cycles characterize the early evolution of Fungi.</title>
        <authorList>
            <person name="Amses K.R."/>
            <person name="Simmons D.R."/>
            <person name="Longcore J.E."/>
            <person name="Mondo S.J."/>
            <person name="Seto K."/>
            <person name="Jeronimo G.H."/>
            <person name="Bonds A.E."/>
            <person name="Quandt C.A."/>
            <person name="Davis W.J."/>
            <person name="Chang Y."/>
            <person name="Federici B.A."/>
            <person name="Kuo A."/>
            <person name="LaButti K."/>
            <person name="Pangilinan J."/>
            <person name="Andreopoulos W."/>
            <person name="Tritt A."/>
            <person name="Riley R."/>
            <person name="Hundley H."/>
            <person name="Johnson J."/>
            <person name="Lipzen A."/>
            <person name="Barry K."/>
            <person name="Lang B.F."/>
            <person name="Cuomo C.A."/>
            <person name="Buchler N.E."/>
            <person name="Grigoriev I.V."/>
            <person name="Spatafora J.W."/>
            <person name="Stajich J.E."/>
            <person name="James T.Y."/>
        </authorList>
    </citation>
    <scope>NUCLEOTIDE SEQUENCE</scope>
    <source>
        <strain evidence="5">AG</strain>
    </source>
</reference>
<dbReference type="RefSeq" id="XP_051443853.1">
    <property type="nucleotide sequence ID" value="XM_051589649.1"/>
</dbReference>
<organism evidence="5 6">
    <name type="scientific">Umbelopsis ramanniana AG</name>
    <dbReference type="NCBI Taxonomy" id="1314678"/>
    <lineage>
        <taxon>Eukaryota</taxon>
        <taxon>Fungi</taxon>
        <taxon>Fungi incertae sedis</taxon>
        <taxon>Mucoromycota</taxon>
        <taxon>Mucoromycotina</taxon>
        <taxon>Umbelopsidomycetes</taxon>
        <taxon>Umbelopsidales</taxon>
        <taxon>Umbelopsidaceae</taxon>
        <taxon>Umbelopsis</taxon>
    </lineage>
</organism>
<dbReference type="CDD" id="cd06093">
    <property type="entry name" value="PX_domain"/>
    <property type="match status" value="1"/>
</dbReference>
<dbReference type="Gene3D" id="1.20.1050.80">
    <property type="entry name" value="VPS9 domain"/>
    <property type="match status" value="1"/>
</dbReference>
<dbReference type="Gene3D" id="1.25.40.20">
    <property type="entry name" value="Ankyrin repeat-containing domain"/>
    <property type="match status" value="3"/>
</dbReference>
<accession>A0AAD5HDE1</accession>
<dbReference type="InterPro" id="IPR036770">
    <property type="entry name" value="Ankyrin_rpt-contain_sf"/>
</dbReference>
<dbReference type="AlphaFoldDB" id="A0AAD5HDE1"/>
<dbReference type="EMBL" id="MU620925">
    <property type="protein sequence ID" value="KAI8578849.1"/>
    <property type="molecule type" value="Genomic_DNA"/>
</dbReference>
<dbReference type="SMART" id="SM00248">
    <property type="entry name" value="ANK"/>
    <property type="match status" value="7"/>
</dbReference>
<dbReference type="SUPFAM" id="SSF109993">
    <property type="entry name" value="VPS9 domain"/>
    <property type="match status" value="1"/>
</dbReference>
<dbReference type="GeneID" id="75914994"/>
<evidence type="ECO:0000259" key="4">
    <source>
        <dbReference type="PROSITE" id="PS51205"/>
    </source>
</evidence>
<feature type="repeat" description="ANK" evidence="2">
    <location>
        <begin position="837"/>
        <end position="870"/>
    </location>
</feature>
<dbReference type="PANTHER" id="PTHR24170">
    <property type="entry name" value="ANKYRIN REPEAT DOMAIN-CONTAINING PROTEIN 27"/>
    <property type="match status" value="1"/>
</dbReference>
<dbReference type="SUPFAM" id="SSF64268">
    <property type="entry name" value="PX domain"/>
    <property type="match status" value="1"/>
</dbReference>
<evidence type="ECO:0000256" key="3">
    <source>
        <dbReference type="SAM" id="MobiDB-lite"/>
    </source>
</evidence>
<dbReference type="PANTHER" id="PTHR24170:SF1">
    <property type="entry name" value="DOMAIN PROTEIN, PUTATIVE (AFU_ORTHOLOGUE AFUA_1G09870)-RELATED"/>
    <property type="match status" value="1"/>
</dbReference>
<proteinExistence type="inferred from homology"/>
<dbReference type="Proteomes" id="UP001206595">
    <property type="component" value="Unassembled WGS sequence"/>
</dbReference>
<dbReference type="Gene3D" id="3.30.1520.10">
    <property type="entry name" value="Phox-like domain"/>
    <property type="match status" value="1"/>
</dbReference>
<feature type="region of interest" description="Disordered" evidence="3">
    <location>
        <begin position="547"/>
        <end position="567"/>
    </location>
</feature>
<sequence>MAYSNPLLKALLYEETPEAAELLGHGDAFIVIVPPLETKDELMVDSDFLASHIIHVPMDASSMSLLRSHHTSLPIPTASTSMLSRITSPRLERIGSLNFGNSSMAEGRDPRRRVLSYDDANRNRSTLSISSLEKQGITYTTLNQKTITISDTTLKAQKGFQYVKRTIKWNRLYFTKNGKHLLLLYIEKALMIPNSEMNRLYTRKPTTNPQNFRDILEAFPAISSPISVQLEQSIQAFCDRAIESQDLSSLHDDMKALLQKEYQLLENVDWLVIQHVMKTCRLTNEALDQIYESYIMERTYDIVFFKITNFQQSLDSSLGNALHRMSNLDLTQVGLPNISGMAKRLSSGLEVFREIGTFRTPKEKLDCLLATISKLTSSSVSKDNESIASAKSHEDPPFLNSDVLIPLLIITIIQSRVSNLVANLTYMKEYAFEHNVTTGEYGYALSTLEGVIQYLVESEHNLSEISLRNEQFWAHLRDGDLCYVKDIFDDENGEKLAHSTQSLQPTRQELDTEDAPPDNFPFWTSELEHSAGTEIADMLDEKETISRPTRPRTGSIRSISSGPRSLSVLHTRDPQGNNALLLACFSDNAKLVEYLLERQGGCGPRDLNNELRTPLMVAAMHGKIDVVKVLLRDKYIQETMEREDVEGNTALLLACAYADNEHYVSVVEELINTGGARLRVSNHQGNSPLHVAAMGSNEGHKQVLRLLSKMMSKDLLDGQNAEGSTVFHLCDSPDLCLALIQERGANAEIADKFGRSPFMAWSSKCNRDMVKFFLDHNIGRLDQADVHGQSALHLACNSDVLTALPLSNDENTKQVLDVLHMLLAQISVEQLNCRDRDGNTALHIAAMRSGGCPLVEILLENNASLDIYNKLGQRPVYVAKDSETINLLDDITLFRKPVGKDFDRQCTITRAEVQEAKIMYIIKCGTQGDRQSIVTVRRSLEDFRFIRQQISFELPETFMPTLSDILNPEAFDLKPPPLKFLETATQTLNRFLKNLFENNTLKIHELIWEFVMVPDLQRDIIRRRSSAKRDLLLDSIADEYSSNLENLESENHFFVFTKNTMQPLRDAFYRVSWCMKRLQSCAEDVDAELAHVGQEIARKQAFQLSSKWPCVAFLTGSSSPDSQYETDTMKASEFLQVIQGAAALAEGVLLGVQRPLNLIETIQESIDEMEKQKASLQRAVSWNDVFSTSDQRKKITDTKDQMLEVRTLMTEFLDTFTVMGCVVCICPLISG</sequence>
<dbReference type="InterPro" id="IPR003123">
    <property type="entry name" value="VPS9"/>
</dbReference>
<evidence type="ECO:0000256" key="1">
    <source>
        <dbReference type="ARBA" id="ARBA00007428"/>
    </source>
</evidence>
<feature type="repeat" description="ANK" evidence="2">
    <location>
        <begin position="610"/>
        <end position="632"/>
    </location>
</feature>
<dbReference type="InterPro" id="IPR002110">
    <property type="entry name" value="Ankyrin_rpt"/>
</dbReference>
<name>A0AAD5HDE1_UMBRA</name>
<keyword evidence="2" id="KW-0040">ANK repeat</keyword>
<comment type="similarity">
    <text evidence="1">Belongs to the UPF0507 family.</text>
</comment>
<dbReference type="Pfam" id="PF12796">
    <property type="entry name" value="Ank_2"/>
    <property type="match status" value="2"/>
</dbReference>
<comment type="caution">
    <text evidence="5">The sequence shown here is derived from an EMBL/GenBank/DDBJ whole genome shotgun (WGS) entry which is preliminary data.</text>
</comment>
<evidence type="ECO:0000313" key="5">
    <source>
        <dbReference type="EMBL" id="KAI8578849.1"/>
    </source>
</evidence>
<evidence type="ECO:0000256" key="2">
    <source>
        <dbReference type="PROSITE-ProRule" id="PRU00023"/>
    </source>
</evidence>
<evidence type="ECO:0000313" key="6">
    <source>
        <dbReference type="Proteomes" id="UP001206595"/>
    </source>
</evidence>